<feature type="chain" id="PRO_5012281676" evidence="1">
    <location>
        <begin position="26"/>
        <end position="169"/>
    </location>
</feature>
<dbReference type="EMBL" id="KV918809">
    <property type="protein sequence ID" value="OSX78621.1"/>
    <property type="molecule type" value="Genomic_DNA"/>
</dbReference>
<dbReference type="Proteomes" id="UP000218209">
    <property type="component" value="Unassembled WGS sequence"/>
</dbReference>
<gene>
    <name evidence="2" type="ORF">BU14_0105s0039</name>
</gene>
<keyword evidence="3" id="KW-1185">Reference proteome</keyword>
<organism evidence="2 3">
    <name type="scientific">Porphyra umbilicalis</name>
    <name type="common">Purple laver</name>
    <name type="synonym">Red alga</name>
    <dbReference type="NCBI Taxonomy" id="2786"/>
    <lineage>
        <taxon>Eukaryota</taxon>
        <taxon>Rhodophyta</taxon>
        <taxon>Bangiophyceae</taxon>
        <taxon>Bangiales</taxon>
        <taxon>Bangiaceae</taxon>
        <taxon>Porphyra</taxon>
    </lineage>
</organism>
<evidence type="ECO:0000256" key="1">
    <source>
        <dbReference type="SAM" id="SignalP"/>
    </source>
</evidence>
<name>A0A1X6PCL2_PORUM</name>
<evidence type="ECO:0000313" key="2">
    <source>
        <dbReference type="EMBL" id="OSX78621.1"/>
    </source>
</evidence>
<protein>
    <submittedName>
        <fullName evidence="2">Uncharacterized protein</fullName>
    </submittedName>
</protein>
<dbReference type="AlphaFoldDB" id="A0A1X6PCL2"/>
<reference evidence="2 3" key="1">
    <citation type="submission" date="2017-03" db="EMBL/GenBank/DDBJ databases">
        <title>WGS assembly of Porphyra umbilicalis.</title>
        <authorList>
            <person name="Brawley S.H."/>
            <person name="Blouin N.A."/>
            <person name="Ficko-Blean E."/>
            <person name="Wheeler G.L."/>
            <person name="Lohr M."/>
            <person name="Goodson H.V."/>
            <person name="Jenkins J.W."/>
            <person name="Blaby-Haas C.E."/>
            <person name="Helliwell K.E."/>
            <person name="Chan C."/>
            <person name="Marriage T."/>
            <person name="Bhattacharya D."/>
            <person name="Klein A.S."/>
            <person name="Badis Y."/>
            <person name="Brodie J."/>
            <person name="Cao Y."/>
            <person name="Collen J."/>
            <person name="Dittami S.M."/>
            <person name="Gachon C.M."/>
            <person name="Green B.R."/>
            <person name="Karpowicz S."/>
            <person name="Kim J.W."/>
            <person name="Kudahl U."/>
            <person name="Lin S."/>
            <person name="Michel G."/>
            <person name="Mittag M."/>
            <person name="Olson B.J."/>
            <person name="Pangilinan J."/>
            <person name="Peng Y."/>
            <person name="Qiu H."/>
            <person name="Shu S."/>
            <person name="Singer J.T."/>
            <person name="Smith A.G."/>
            <person name="Sprecher B.N."/>
            <person name="Wagner V."/>
            <person name="Wang W."/>
            <person name="Wang Z.-Y."/>
            <person name="Yan J."/>
            <person name="Yarish C."/>
            <person name="Zoeuner-Riek S."/>
            <person name="Zhuang Y."/>
            <person name="Zou Y."/>
            <person name="Lindquist E.A."/>
            <person name="Grimwood J."/>
            <person name="Barry K."/>
            <person name="Rokhsar D.S."/>
            <person name="Schmutz J."/>
            <person name="Stiller J.W."/>
            <person name="Grossman A.R."/>
            <person name="Prochnik S.E."/>
        </authorList>
    </citation>
    <scope>NUCLEOTIDE SEQUENCE [LARGE SCALE GENOMIC DNA]</scope>
    <source>
        <strain evidence="2">4086291</strain>
    </source>
</reference>
<evidence type="ECO:0000313" key="3">
    <source>
        <dbReference type="Proteomes" id="UP000218209"/>
    </source>
</evidence>
<accession>A0A1X6PCL2</accession>
<keyword evidence="1" id="KW-0732">Signal</keyword>
<proteinExistence type="predicted"/>
<feature type="signal peptide" evidence="1">
    <location>
        <begin position="1"/>
        <end position="25"/>
    </location>
</feature>
<sequence length="169" mass="17232">MAPTLNMLVAAAVIVAATIATTAAAASPACFTPFDAELAGRTFTATNSGGCTPKSVAATRYVTITGGSISYDEVSPTGVRLQTTVLSYGRAWVTPTITTKDGRGRTVKSGPWGAPARNRFVAGLSALIRATAQMAAGCSANRGLWGIVSFLRVLAYQFQLPAAAGVCAA</sequence>